<feature type="transmembrane region" description="Helical" evidence="1">
    <location>
        <begin position="60"/>
        <end position="80"/>
    </location>
</feature>
<name>A0A9Q4FXS2_SALAG</name>
<gene>
    <name evidence="2" type="ORF">HXA33_00365</name>
</gene>
<dbReference type="AlphaFoldDB" id="A0A9Q4FXS2"/>
<dbReference type="Proteomes" id="UP001057753">
    <property type="component" value="Unassembled WGS sequence"/>
</dbReference>
<keyword evidence="1" id="KW-0472">Membrane</keyword>
<comment type="caution">
    <text evidence="2">The sequence shown here is derived from an EMBL/GenBank/DDBJ whole genome shotgun (WGS) entry which is preliminary data.</text>
</comment>
<evidence type="ECO:0000313" key="2">
    <source>
        <dbReference type="EMBL" id="MCR6094999.1"/>
    </source>
</evidence>
<dbReference type="RefSeq" id="WP_257819622.1">
    <property type="nucleotide sequence ID" value="NZ_JABXYM010000001.1"/>
</dbReference>
<protein>
    <submittedName>
        <fullName evidence="2">Uncharacterized protein</fullName>
    </submittedName>
</protein>
<reference evidence="2" key="1">
    <citation type="submission" date="2020-06" db="EMBL/GenBank/DDBJ databases">
        <title>Insight into the genomes of haloalkaliphilic bacilli from Kenyan soda lakes.</title>
        <authorList>
            <person name="Mwirichia R."/>
            <person name="Villamizar G.C."/>
            <person name="Poehlein A."/>
            <person name="Mugweru J."/>
            <person name="Kipnyargis A."/>
            <person name="Kiplimo D."/>
            <person name="Orwa P."/>
            <person name="Daniel R."/>
        </authorList>
    </citation>
    <scope>NUCLEOTIDE SEQUENCE</scope>
    <source>
        <strain evidence="2">B1096_S55</strain>
    </source>
</reference>
<sequence length="211" mass="24867">MTSNEKDSFKAVSGMKPPHRLRKSHLFMTWFERIFALGVLGTLIFLIVHPAYSVLDFPTVFLWLFFLIIFSTTWNWSFYLGWNQRFDGRMCYVLENEGLAIYFNKKKLKLFPYRDMRHVSELREPLTNMKNVQLFGDKYWVTPRLSSGTSQQYPTILVFSTMIDKGILIQMTYEALLISPENPDFFKKRLSLKISECSVSEPSTKNSYTLY</sequence>
<organism evidence="2 3">
    <name type="scientific">Salipaludibacillus agaradhaerens</name>
    <name type="common">Bacillus agaradhaerens</name>
    <dbReference type="NCBI Taxonomy" id="76935"/>
    <lineage>
        <taxon>Bacteria</taxon>
        <taxon>Bacillati</taxon>
        <taxon>Bacillota</taxon>
        <taxon>Bacilli</taxon>
        <taxon>Bacillales</taxon>
        <taxon>Bacillaceae</taxon>
    </lineage>
</organism>
<evidence type="ECO:0000313" key="3">
    <source>
        <dbReference type="Proteomes" id="UP001057753"/>
    </source>
</evidence>
<evidence type="ECO:0000256" key="1">
    <source>
        <dbReference type="SAM" id="Phobius"/>
    </source>
</evidence>
<accession>A0A9Q4FXS2</accession>
<keyword evidence="1" id="KW-1133">Transmembrane helix</keyword>
<proteinExistence type="predicted"/>
<dbReference type="EMBL" id="JABXYM010000001">
    <property type="protein sequence ID" value="MCR6094999.1"/>
    <property type="molecule type" value="Genomic_DNA"/>
</dbReference>
<keyword evidence="3" id="KW-1185">Reference proteome</keyword>
<feature type="transmembrane region" description="Helical" evidence="1">
    <location>
        <begin position="30"/>
        <end position="48"/>
    </location>
</feature>
<keyword evidence="1" id="KW-0812">Transmembrane</keyword>